<dbReference type="Gene3D" id="2.60.40.1180">
    <property type="entry name" value="Golgi alpha-mannosidase II"/>
    <property type="match status" value="1"/>
</dbReference>
<keyword evidence="5 9" id="KW-0378">Hydrolase</keyword>
<dbReference type="SUPFAM" id="SSF51445">
    <property type="entry name" value="(Trans)glycosidases"/>
    <property type="match status" value="1"/>
</dbReference>
<evidence type="ECO:0000313" key="9">
    <source>
        <dbReference type="EMBL" id="MBB6479924.1"/>
    </source>
</evidence>
<reference evidence="9 10" key="1">
    <citation type="submission" date="2020-08" db="EMBL/GenBank/DDBJ databases">
        <title>Genomic Encyclopedia of Type Strains, Phase IV (KMG-IV): sequencing the most valuable type-strain genomes for metagenomic binning, comparative biology and taxonomic classification.</title>
        <authorList>
            <person name="Goeker M."/>
        </authorList>
    </citation>
    <scope>NUCLEOTIDE SEQUENCE [LARGE SCALE GENOMIC DNA]</scope>
    <source>
        <strain evidence="9 10">DSM 2461</strain>
    </source>
</reference>
<dbReference type="SMART" id="SM00813">
    <property type="entry name" value="Alpha-L-AF_C"/>
    <property type="match status" value="1"/>
</dbReference>
<dbReference type="GO" id="GO:0000272">
    <property type="term" value="P:polysaccharide catabolic process"/>
    <property type="evidence" value="ECO:0007669"/>
    <property type="project" value="TreeGrafter"/>
</dbReference>
<keyword evidence="7 9" id="KW-0326">Glycosidase</keyword>
<comment type="subunit">
    <text evidence="3">Homohexamer; trimer of dimers.</text>
</comment>
<evidence type="ECO:0000256" key="2">
    <source>
        <dbReference type="ARBA" id="ARBA00007186"/>
    </source>
</evidence>
<dbReference type="PANTHER" id="PTHR43576:SF3">
    <property type="entry name" value="ALPHA-L-ARABINOFURANOSIDASE C"/>
    <property type="match status" value="1"/>
</dbReference>
<organism evidence="9 10">
    <name type="scientific">Spirochaeta isovalerica</name>
    <dbReference type="NCBI Taxonomy" id="150"/>
    <lineage>
        <taxon>Bacteria</taxon>
        <taxon>Pseudomonadati</taxon>
        <taxon>Spirochaetota</taxon>
        <taxon>Spirochaetia</taxon>
        <taxon>Spirochaetales</taxon>
        <taxon>Spirochaetaceae</taxon>
        <taxon>Spirochaeta</taxon>
    </lineage>
</organism>
<evidence type="ECO:0000256" key="3">
    <source>
        <dbReference type="ARBA" id="ARBA00011165"/>
    </source>
</evidence>
<dbReference type="InterPro" id="IPR010720">
    <property type="entry name" value="Alpha-L-AF_C"/>
</dbReference>
<evidence type="ECO:0000256" key="5">
    <source>
        <dbReference type="ARBA" id="ARBA00022801"/>
    </source>
</evidence>
<protein>
    <recommendedName>
        <fullName evidence="4">non-reducing end alpha-L-arabinofuranosidase</fullName>
        <ecNumber evidence="4">3.2.1.55</ecNumber>
    </recommendedName>
</protein>
<feature type="domain" description="Alpha-L-arabinofuranosidase C-terminal" evidence="8">
    <location>
        <begin position="290"/>
        <end position="494"/>
    </location>
</feature>
<gene>
    <name evidence="9" type="ORF">HNR50_001582</name>
</gene>
<dbReference type="InterPro" id="IPR013780">
    <property type="entry name" value="Glyco_hydro_b"/>
</dbReference>
<comment type="catalytic activity">
    <reaction evidence="1">
        <text>Hydrolysis of terminal non-reducing alpha-L-arabinofuranoside residues in alpha-L-arabinosides.</text>
        <dbReference type="EC" id="3.2.1.55"/>
    </reaction>
</comment>
<dbReference type="Pfam" id="PF06964">
    <property type="entry name" value="Alpha-L-AF_C"/>
    <property type="match status" value="1"/>
</dbReference>
<name>A0A841R487_9SPIO</name>
<dbReference type="EC" id="3.2.1.55" evidence="4"/>
<dbReference type="Proteomes" id="UP000587760">
    <property type="component" value="Unassembled WGS sequence"/>
</dbReference>
<evidence type="ECO:0000256" key="1">
    <source>
        <dbReference type="ARBA" id="ARBA00001462"/>
    </source>
</evidence>
<evidence type="ECO:0000256" key="7">
    <source>
        <dbReference type="ARBA" id="ARBA00023295"/>
    </source>
</evidence>
<evidence type="ECO:0000313" key="10">
    <source>
        <dbReference type="Proteomes" id="UP000587760"/>
    </source>
</evidence>
<dbReference type="Pfam" id="PF22848">
    <property type="entry name" value="ASD1_dom"/>
    <property type="match status" value="1"/>
</dbReference>
<evidence type="ECO:0000256" key="4">
    <source>
        <dbReference type="ARBA" id="ARBA00012670"/>
    </source>
</evidence>
<dbReference type="PANTHER" id="PTHR43576">
    <property type="entry name" value="ALPHA-L-ARABINOFURANOSIDASE C-RELATED"/>
    <property type="match status" value="1"/>
</dbReference>
<proteinExistence type="inferred from homology"/>
<keyword evidence="6" id="KW-0119">Carbohydrate metabolism</keyword>
<sequence length="504" mass="57373">MKAKIYANKNLPIAKIDKRIYGAFIEHLGRAVYGGIYEPSHETADEEGFRQDVLEMVRELNVPIIRYPGGNFVSAYKWEDTVGPVEERPRRLDLAWKSTEPNEIGLHEFARWAEKAGSEVMMAVNLGTRGLQEATEVVEYSNHSEGSYWSELRKSHGRDKPLGIGIWCLGNEMDGPWQVGHKTAYEYGRLANETAKALKLFDSKLELVVCGSSGCGMPTFPEWERQVLDESYENVDYISIHMYLENAKDDLETFLAAPLSMDKYIEEVIHACDYIKAKKRSEKTIYLSFDEWNVWFHSNQQDQNIYKNKPWQVGPSLLEDIYTFEDALVVGMMLNTLIRHSDRVKIACLAQLVNVIAPIMTENGGPAWKQTIYYPFQYASRYGRGTAIRLMVDCPSYKNEKYGDIPYLDVAAVHNEETGVLALFVINRNRESAVSLDFQLDGFEEFRLDEHKVMVHEDNKAVNSKDDRDNVVPRDGSGIAYEKGQISGEVLPLSWNCIVLSAAT</sequence>
<comment type="caution">
    <text evidence="9">The sequence shown here is derived from an EMBL/GenBank/DDBJ whole genome shotgun (WGS) entry which is preliminary data.</text>
</comment>
<comment type="similarity">
    <text evidence="2">Belongs to the glycosyl hydrolase 51 family.</text>
</comment>
<dbReference type="InterPro" id="IPR017853">
    <property type="entry name" value="GH"/>
</dbReference>
<keyword evidence="10" id="KW-1185">Reference proteome</keyword>
<dbReference type="RefSeq" id="WP_221439831.1">
    <property type="nucleotide sequence ID" value="NZ_JACHGJ010000002.1"/>
</dbReference>
<dbReference type="SUPFAM" id="SSF51011">
    <property type="entry name" value="Glycosyl hydrolase domain"/>
    <property type="match status" value="1"/>
</dbReference>
<accession>A0A841R487</accession>
<dbReference type="InterPro" id="IPR055235">
    <property type="entry name" value="ASD1_cat"/>
</dbReference>
<dbReference type="AlphaFoldDB" id="A0A841R487"/>
<evidence type="ECO:0000259" key="8">
    <source>
        <dbReference type="SMART" id="SM00813"/>
    </source>
</evidence>
<dbReference type="GO" id="GO:0046556">
    <property type="term" value="F:alpha-L-arabinofuranosidase activity"/>
    <property type="evidence" value="ECO:0007669"/>
    <property type="project" value="UniProtKB-EC"/>
</dbReference>
<evidence type="ECO:0000256" key="6">
    <source>
        <dbReference type="ARBA" id="ARBA00023277"/>
    </source>
</evidence>
<dbReference type="GO" id="GO:0046373">
    <property type="term" value="P:L-arabinose metabolic process"/>
    <property type="evidence" value="ECO:0007669"/>
    <property type="project" value="InterPro"/>
</dbReference>
<dbReference type="Gene3D" id="3.20.20.80">
    <property type="entry name" value="Glycosidases"/>
    <property type="match status" value="1"/>
</dbReference>
<dbReference type="EMBL" id="JACHGJ010000002">
    <property type="protein sequence ID" value="MBB6479924.1"/>
    <property type="molecule type" value="Genomic_DNA"/>
</dbReference>